<dbReference type="InterPro" id="IPR012312">
    <property type="entry name" value="Hemerythrin-like"/>
</dbReference>
<feature type="transmembrane region" description="Helical" evidence="6">
    <location>
        <begin position="38"/>
        <end position="57"/>
    </location>
</feature>
<protein>
    <submittedName>
        <fullName evidence="8">Bacteriohemerythrin</fullName>
    </submittedName>
</protein>
<keyword evidence="3" id="KW-0408">Iron</keyword>
<dbReference type="Pfam" id="PF01814">
    <property type="entry name" value="Hemerythrin"/>
    <property type="match status" value="1"/>
</dbReference>
<feature type="domain" description="Methyl-accepting transducer" evidence="7">
    <location>
        <begin position="117"/>
        <end position="353"/>
    </location>
</feature>
<dbReference type="PANTHER" id="PTHR32089:SF112">
    <property type="entry name" value="LYSOZYME-LIKE PROTEIN-RELATED"/>
    <property type="match status" value="1"/>
</dbReference>
<sequence length="537" mass="57614">MKDNSKLGTGLMFPVWFSLALGITAALVLRFVPDAGAYAWLIVIAMGLALAAIQFMARTGALRRLGGDMPEVDRLLTGLSEGQLLSTPTDAPAGSLSASVRAVQLSLRGVIDGVAGDAAEMTAGVRRISAQTTEMALTLQLQASTNREVETAIREIDRNIDLVSGLASETEADSREVAELSLSGERLVAGASEKMARIVESVNCSAAQIGSLVESTKEIGSIANIIKEIADQTNLLALNAAIEAARAGEQGRGFAVVADEVRKLAERTAGATAEISKMIATIQTDTKAAVAQMESVSPELESGVDEARDAAQMLRQIKEQAHGTLTKISELAEATAKESAQAKEIVAGVENMIAAAEKTETIIRETSATSESLENSSASLLRRLDFFTHLGNPSSERTKPGRTTISPVMTWNGALATGYPEIDEQHRKLIDIANRLNEAMQRGEARAGIGAVLEELIRYTTFHFEFEENLMKKAGYPDLFKHQQEHKKLVNDVLARKARFDSGAALSSELLSFLRDWLVNHIMKTDKALARGLKQAA</sequence>
<accession>A0ABX1QGX1</accession>
<dbReference type="SMART" id="SM00283">
    <property type="entry name" value="MA"/>
    <property type="match status" value="1"/>
</dbReference>
<reference evidence="8 9" key="1">
    <citation type="submission" date="2019-12" db="EMBL/GenBank/DDBJ databases">
        <title>Comparative genomics gives insights into the taxonomy of the Azoarcus-Aromatoleum group and reveals separate origins of nif in the plant-associated Azoarcus and non-plant-associated Aromatoleum sub-groups.</title>
        <authorList>
            <person name="Lafos M."/>
            <person name="Maluk M."/>
            <person name="Batista M."/>
            <person name="Junghare M."/>
            <person name="Carmona M."/>
            <person name="Faoro H."/>
            <person name="Cruz L.M."/>
            <person name="Battistoni F."/>
            <person name="De Souza E."/>
            <person name="Pedrosa F."/>
            <person name="Chen W.-M."/>
            <person name="Poole P.S."/>
            <person name="Dixon R.A."/>
            <person name="James E.K."/>
        </authorList>
    </citation>
    <scope>NUCLEOTIDE SEQUENCE [LARGE SCALE GENOMIC DNA]</scope>
    <source>
        <strain evidence="8 9">22Lin</strain>
    </source>
</reference>
<dbReference type="InterPro" id="IPR012827">
    <property type="entry name" value="Hemerythrin_metal-bd"/>
</dbReference>
<dbReference type="NCBIfam" id="TIGR02481">
    <property type="entry name" value="hemeryth_dom"/>
    <property type="match status" value="1"/>
</dbReference>
<evidence type="ECO:0000259" key="7">
    <source>
        <dbReference type="PROSITE" id="PS50111"/>
    </source>
</evidence>
<organism evidence="8 9">
    <name type="scientific">Aromatoleum diolicum</name>
    <dbReference type="NCBI Taxonomy" id="75796"/>
    <lineage>
        <taxon>Bacteria</taxon>
        <taxon>Pseudomonadati</taxon>
        <taxon>Pseudomonadota</taxon>
        <taxon>Betaproteobacteria</taxon>
        <taxon>Rhodocyclales</taxon>
        <taxon>Rhodocyclaceae</taxon>
        <taxon>Aromatoleum</taxon>
    </lineage>
</organism>
<evidence type="ECO:0000313" key="9">
    <source>
        <dbReference type="Proteomes" id="UP000648984"/>
    </source>
</evidence>
<evidence type="ECO:0000313" key="8">
    <source>
        <dbReference type="EMBL" id="NMG76607.1"/>
    </source>
</evidence>
<dbReference type="PROSITE" id="PS50111">
    <property type="entry name" value="CHEMOTAXIS_TRANSDUC_2"/>
    <property type="match status" value="1"/>
</dbReference>
<dbReference type="SUPFAM" id="SSF58104">
    <property type="entry name" value="Methyl-accepting chemotaxis protein (MCP) signaling domain"/>
    <property type="match status" value="1"/>
</dbReference>
<comment type="caution">
    <text evidence="8">The sequence shown here is derived from an EMBL/GenBank/DDBJ whole genome shotgun (WGS) entry which is preliminary data.</text>
</comment>
<keyword evidence="6" id="KW-0472">Membrane</keyword>
<evidence type="ECO:0000256" key="5">
    <source>
        <dbReference type="PROSITE-ProRule" id="PRU00284"/>
    </source>
</evidence>
<dbReference type="Proteomes" id="UP000648984">
    <property type="component" value="Unassembled WGS sequence"/>
</dbReference>
<evidence type="ECO:0000256" key="2">
    <source>
        <dbReference type="ARBA" id="ARBA00022723"/>
    </source>
</evidence>
<dbReference type="RefSeq" id="WP_169261752.1">
    <property type="nucleotide sequence ID" value="NZ_WTVQ01000036.1"/>
</dbReference>
<evidence type="ECO:0000256" key="1">
    <source>
        <dbReference type="ARBA" id="ARBA00010587"/>
    </source>
</evidence>
<evidence type="ECO:0000256" key="4">
    <source>
        <dbReference type="ARBA" id="ARBA00023224"/>
    </source>
</evidence>
<proteinExistence type="inferred from homology"/>
<dbReference type="PROSITE" id="PS00550">
    <property type="entry name" value="HEMERYTHRINS"/>
    <property type="match status" value="1"/>
</dbReference>
<comment type="similarity">
    <text evidence="1">Belongs to the hemerythrin family.</text>
</comment>
<dbReference type="SUPFAM" id="SSF47188">
    <property type="entry name" value="Hemerythrin-like"/>
    <property type="match status" value="1"/>
</dbReference>
<dbReference type="NCBIfam" id="NF033749">
    <property type="entry name" value="bact_hemeryth"/>
    <property type="match status" value="1"/>
</dbReference>
<dbReference type="EMBL" id="WTVQ01000036">
    <property type="protein sequence ID" value="NMG76607.1"/>
    <property type="molecule type" value="Genomic_DNA"/>
</dbReference>
<dbReference type="InterPro" id="IPR004089">
    <property type="entry name" value="MCPsignal_dom"/>
</dbReference>
<evidence type="ECO:0000256" key="6">
    <source>
        <dbReference type="SAM" id="Phobius"/>
    </source>
</evidence>
<dbReference type="CDD" id="cd11386">
    <property type="entry name" value="MCP_signal"/>
    <property type="match status" value="1"/>
</dbReference>
<dbReference type="Gene3D" id="1.10.287.950">
    <property type="entry name" value="Methyl-accepting chemotaxis protein"/>
    <property type="match status" value="1"/>
</dbReference>
<dbReference type="InterPro" id="IPR016131">
    <property type="entry name" value="Haemerythrin_Fe_BS"/>
</dbReference>
<keyword evidence="2" id="KW-0479">Metal-binding</keyword>
<dbReference type="CDD" id="cd12107">
    <property type="entry name" value="Hemerythrin"/>
    <property type="match status" value="1"/>
</dbReference>
<gene>
    <name evidence="8" type="ORF">GPA25_17750</name>
</gene>
<keyword evidence="6" id="KW-1133">Transmembrane helix</keyword>
<name>A0ABX1QGX1_9RHOO</name>
<dbReference type="InterPro" id="IPR035938">
    <property type="entry name" value="Hemerythrin-like_sf"/>
</dbReference>
<keyword evidence="4 5" id="KW-0807">Transducer</keyword>
<dbReference type="NCBIfam" id="NF002007">
    <property type="entry name" value="PRK00808.1"/>
    <property type="match status" value="1"/>
</dbReference>
<keyword evidence="9" id="KW-1185">Reference proteome</keyword>
<dbReference type="Pfam" id="PF00015">
    <property type="entry name" value="MCPsignal"/>
    <property type="match status" value="1"/>
</dbReference>
<feature type="transmembrane region" description="Helical" evidence="6">
    <location>
        <begin position="12"/>
        <end position="32"/>
    </location>
</feature>
<dbReference type="Gene3D" id="1.20.120.50">
    <property type="entry name" value="Hemerythrin-like"/>
    <property type="match status" value="1"/>
</dbReference>
<evidence type="ECO:0000256" key="3">
    <source>
        <dbReference type="ARBA" id="ARBA00023004"/>
    </source>
</evidence>
<keyword evidence="6" id="KW-0812">Transmembrane</keyword>
<dbReference type="PANTHER" id="PTHR32089">
    <property type="entry name" value="METHYL-ACCEPTING CHEMOTAXIS PROTEIN MCPB"/>
    <property type="match status" value="1"/>
</dbReference>